<organism evidence="4 5">
    <name type="scientific">Desulforamulus ruminis (strain ATCC 23193 / DSM 2154 / NCIMB 8452 / DL)</name>
    <name type="common">Desulfotomaculum ruminis</name>
    <dbReference type="NCBI Taxonomy" id="696281"/>
    <lineage>
        <taxon>Bacteria</taxon>
        <taxon>Bacillati</taxon>
        <taxon>Bacillota</taxon>
        <taxon>Clostridia</taxon>
        <taxon>Eubacteriales</taxon>
        <taxon>Peptococcaceae</taxon>
        <taxon>Desulforamulus</taxon>
    </lineage>
</organism>
<name>F6DS57_DESRL</name>
<dbReference type="eggNOG" id="COG0406">
    <property type="taxonomic scope" value="Bacteria"/>
</dbReference>
<keyword evidence="1" id="KW-0378">Hydrolase</keyword>
<dbReference type="InterPro" id="IPR017578">
    <property type="entry name" value="Ribazole_CobC"/>
</dbReference>
<dbReference type="GO" id="GO:0043456">
    <property type="term" value="P:regulation of pentose-phosphate shunt"/>
    <property type="evidence" value="ECO:0007669"/>
    <property type="project" value="TreeGrafter"/>
</dbReference>
<dbReference type="GO" id="GO:0045820">
    <property type="term" value="P:negative regulation of glycolytic process"/>
    <property type="evidence" value="ECO:0007669"/>
    <property type="project" value="TreeGrafter"/>
</dbReference>
<dbReference type="AlphaFoldDB" id="F6DS57"/>
<evidence type="ECO:0000256" key="1">
    <source>
        <dbReference type="ARBA" id="ARBA00022801"/>
    </source>
</evidence>
<reference evidence="4 5" key="2">
    <citation type="journal article" date="2012" name="Stand. Genomic Sci.">
        <title>Complete genome sequence of the sulfate-reducing firmicute Desulfotomaculum ruminis type strain (DL(T)).</title>
        <authorList>
            <person name="Spring S."/>
            <person name="Visser M."/>
            <person name="Lu M."/>
            <person name="Copeland A."/>
            <person name="Lapidus A."/>
            <person name="Lucas S."/>
            <person name="Cheng J.F."/>
            <person name="Han C."/>
            <person name="Tapia R."/>
            <person name="Goodwin L.A."/>
            <person name="Pitluck S."/>
            <person name="Ivanova N."/>
            <person name="Land M."/>
            <person name="Hauser L."/>
            <person name="Larimer F."/>
            <person name="Rohde M."/>
            <person name="Goker M."/>
            <person name="Detter J.C."/>
            <person name="Kyrpides N.C."/>
            <person name="Woyke T."/>
            <person name="Schaap P.J."/>
            <person name="Plugge C.M."/>
            <person name="Muyzer G."/>
            <person name="Kuever J."/>
            <person name="Pereira I.A."/>
            <person name="Parshina S.N."/>
            <person name="Bernier-Latmani R."/>
            <person name="Stams A.J."/>
            <person name="Klenk H.P."/>
        </authorList>
    </citation>
    <scope>NUCLEOTIDE SEQUENCE [LARGE SCALE GENOMIC DNA]</scope>
    <source>
        <strain evidence="5">ATCC 23193 / DSM 2154 / NCIB 8452 / DL</strain>
    </source>
</reference>
<dbReference type="HOGENOM" id="CLU_033323_8_4_9"/>
<keyword evidence="5" id="KW-1185">Reference proteome</keyword>
<dbReference type="NCBIfam" id="TIGR03162">
    <property type="entry name" value="ribazole_cobC"/>
    <property type="match status" value="1"/>
</dbReference>
<dbReference type="STRING" id="696281.Desru_0533"/>
<feature type="binding site" evidence="3">
    <location>
        <position position="60"/>
    </location>
    <ligand>
        <name>substrate</name>
    </ligand>
</feature>
<dbReference type="Pfam" id="PF00300">
    <property type="entry name" value="His_Phos_1"/>
    <property type="match status" value="1"/>
</dbReference>
<gene>
    <name evidence="4" type="ordered locus">Desru_0533</name>
</gene>
<evidence type="ECO:0000313" key="5">
    <source>
        <dbReference type="Proteomes" id="UP000009234"/>
    </source>
</evidence>
<dbReference type="SMART" id="SM00855">
    <property type="entry name" value="PGAM"/>
    <property type="match status" value="1"/>
</dbReference>
<dbReference type="PANTHER" id="PTHR46517">
    <property type="entry name" value="FRUCTOSE-2,6-BISPHOSPHATASE TIGAR"/>
    <property type="match status" value="1"/>
</dbReference>
<evidence type="ECO:0000313" key="4">
    <source>
        <dbReference type="EMBL" id="AEG58819.1"/>
    </source>
</evidence>
<dbReference type="InterPro" id="IPR051695">
    <property type="entry name" value="Phosphoglycerate_Mutase"/>
</dbReference>
<dbReference type="InterPro" id="IPR029033">
    <property type="entry name" value="His_PPase_superfam"/>
</dbReference>
<dbReference type="GO" id="GO:0004331">
    <property type="term" value="F:fructose-2,6-bisphosphate 2-phosphatase activity"/>
    <property type="evidence" value="ECO:0007669"/>
    <property type="project" value="TreeGrafter"/>
</dbReference>
<proteinExistence type="predicted"/>
<dbReference type="KEGG" id="dru:Desru_0533"/>
<dbReference type="InterPro" id="IPR013078">
    <property type="entry name" value="His_Pase_superF_clade-1"/>
</dbReference>
<dbReference type="PIRSF" id="PIRSF000709">
    <property type="entry name" value="6PFK_2-Ptase"/>
    <property type="match status" value="1"/>
</dbReference>
<sequence length="204" mass="23734">MEQRLIYIIRNGETNPRGNGFFLGQTDWPLSEEGIKQAERLRQELSCVRISHIFCSDLQRSLKTAQMIAEKQKINPVARKELREINLGEWDGRSFEEIKRKYPTEFKNRGKDIENYRPPGGESFADCSHRAVTAYHEILNGTKGNLVITGHAGINRVILCHLLDIPLKSLFKITQDYGCLNLIWYGSFGYRLRVFNRIFRRVPY</sequence>
<protein>
    <recommendedName>
        <fullName evidence="2">Alpha-ribazole phosphatase</fullName>
        <ecNumber evidence="2">3.1.3.73</ecNumber>
    </recommendedName>
</protein>
<dbReference type="GO" id="GO:0043755">
    <property type="term" value="F:alpha-ribazole phosphatase activity"/>
    <property type="evidence" value="ECO:0007669"/>
    <property type="project" value="UniProtKB-UniRule"/>
</dbReference>
<evidence type="ECO:0000256" key="2">
    <source>
        <dbReference type="NCBIfam" id="TIGR03162"/>
    </source>
</evidence>
<dbReference type="PANTHER" id="PTHR46517:SF1">
    <property type="entry name" value="FRUCTOSE-2,6-BISPHOSPHATASE TIGAR"/>
    <property type="match status" value="1"/>
</dbReference>
<dbReference type="Gene3D" id="3.40.50.1240">
    <property type="entry name" value="Phosphoglycerate mutase-like"/>
    <property type="match status" value="1"/>
</dbReference>
<dbReference type="SUPFAM" id="SSF53254">
    <property type="entry name" value="Phosphoglycerate mutase-like"/>
    <property type="match status" value="1"/>
</dbReference>
<dbReference type="EMBL" id="CP002780">
    <property type="protein sequence ID" value="AEG58819.1"/>
    <property type="molecule type" value="Genomic_DNA"/>
</dbReference>
<reference evidence="5" key="1">
    <citation type="submission" date="2011-05" db="EMBL/GenBank/DDBJ databases">
        <title>Complete sequence of Desulfotomaculum ruminis DSM 2154.</title>
        <authorList>
            <person name="Lucas S."/>
            <person name="Copeland A."/>
            <person name="Lapidus A."/>
            <person name="Cheng J.-F."/>
            <person name="Goodwin L."/>
            <person name="Pitluck S."/>
            <person name="Lu M."/>
            <person name="Detter J.C."/>
            <person name="Han C."/>
            <person name="Tapia R."/>
            <person name="Land M."/>
            <person name="Hauser L."/>
            <person name="Kyrpides N."/>
            <person name="Ivanova N."/>
            <person name="Mikhailova N."/>
            <person name="Pagani I."/>
            <person name="Stams A.J.M."/>
            <person name="Plugge C.M."/>
            <person name="Muyzer G."/>
            <person name="Kuever J."/>
            <person name="Parshina S.N."/>
            <person name="Ivanova A.E."/>
            <person name="Nazina T.N."/>
            <person name="Brambilla E."/>
            <person name="Spring S."/>
            <person name="Klenk H.-P."/>
            <person name="Woyke T."/>
        </authorList>
    </citation>
    <scope>NUCLEOTIDE SEQUENCE [LARGE SCALE GENOMIC DNA]</scope>
    <source>
        <strain evidence="5">ATCC 23193 / DSM 2154 / NCIB 8452 / DL</strain>
    </source>
</reference>
<dbReference type="CDD" id="cd07067">
    <property type="entry name" value="HP_PGM_like"/>
    <property type="match status" value="1"/>
</dbReference>
<dbReference type="Proteomes" id="UP000009234">
    <property type="component" value="Chromosome"/>
</dbReference>
<dbReference type="OrthoDB" id="9781415at2"/>
<evidence type="ECO:0000256" key="3">
    <source>
        <dbReference type="PIRSR" id="PIRSR613078-2"/>
    </source>
</evidence>
<dbReference type="GO" id="GO:0005829">
    <property type="term" value="C:cytosol"/>
    <property type="evidence" value="ECO:0007669"/>
    <property type="project" value="TreeGrafter"/>
</dbReference>
<dbReference type="GO" id="GO:0009236">
    <property type="term" value="P:cobalamin biosynthetic process"/>
    <property type="evidence" value="ECO:0007669"/>
    <property type="project" value="UniProtKB-UniRule"/>
</dbReference>
<accession>F6DS57</accession>
<dbReference type="EC" id="3.1.3.73" evidence="2"/>